<dbReference type="OrthoDB" id="1918at2759"/>
<dbReference type="PANTHER" id="PTHR12507">
    <property type="entry name" value="REDUCED GROWTH PHENOTYPE 1 RGP1, YEAST -RELATED"/>
    <property type="match status" value="1"/>
</dbReference>
<evidence type="ECO:0000256" key="1">
    <source>
        <dbReference type="SAM" id="MobiDB-lite"/>
    </source>
</evidence>
<proteinExistence type="predicted"/>
<dbReference type="OMA" id="CQVRCVQ"/>
<dbReference type="RefSeq" id="XP_014243659.1">
    <property type="nucleotide sequence ID" value="XM_014388173.1"/>
</dbReference>
<evidence type="ECO:0008006" key="4">
    <source>
        <dbReference type="Google" id="ProtNLM"/>
    </source>
</evidence>
<organism evidence="2 3">
    <name type="scientific">Cimex lectularius</name>
    <name type="common">Bed bug</name>
    <name type="synonym">Acanthia lectularia</name>
    <dbReference type="NCBI Taxonomy" id="79782"/>
    <lineage>
        <taxon>Eukaryota</taxon>
        <taxon>Metazoa</taxon>
        <taxon>Ecdysozoa</taxon>
        <taxon>Arthropoda</taxon>
        <taxon>Hexapoda</taxon>
        <taxon>Insecta</taxon>
        <taxon>Pterygota</taxon>
        <taxon>Neoptera</taxon>
        <taxon>Paraneoptera</taxon>
        <taxon>Hemiptera</taxon>
        <taxon>Heteroptera</taxon>
        <taxon>Panheteroptera</taxon>
        <taxon>Cimicomorpha</taxon>
        <taxon>Cimicidae</taxon>
        <taxon>Cimex</taxon>
    </lineage>
</organism>
<dbReference type="EnsemblMetazoa" id="XM_014388173.1">
    <property type="protein sequence ID" value="XP_014243659.1"/>
    <property type="gene ID" value="LOC106663364"/>
</dbReference>
<dbReference type="KEGG" id="clec:106663364"/>
<protein>
    <recommendedName>
        <fullName evidence="4">RAB6A-GEF complex partner protein 2</fullName>
    </recommendedName>
</protein>
<dbReference type="Pfam" id="PF08737">
    <property type="entry name" value="Rgp1"/>
    <property type="match status" value="2"/>
</dbReference>
<dbReference type="GeneID" id="106663364"/>
<dbReference type="AlphaFoldDB" id="A0A8I6RF58"/>
<reference evidence="2" key="1">
    <citation type="submission" date="2022-01" db="UniProtKB">
        <authorList>
            <consortium name="EnsemblMetazoa"/>
        </authorList>
    </citation>
    <scope>IDENTIFICATION</scope>
</reference>
<evidence type="ECO:0000313" key="2">
    <source>
        <dbReference type="EnsemblMetazoa" id="XP_014243659.1"/>
    </source>
</evidence>
<feature type="region of interest" description="Disordered" evidence="1">
    <location>
        <begin position="28"/>
        <end position="47"/>
    </location>
</feature>
<sequence length="434" mass="48556">MYRHAHVHVTSKVKPPLTELLHRQTDSCKHPAGVNQDENGTSRNADGRRHAWIKPEINMIDIRANLINGSVCIPGENIVCCISFRNNKDPSDSSSVETLAWASVQIHCLCSTNSKLNVTSKTTSGLETASTLSDTCFIPYKGDVHGQIVLSTKPKILFCDLQLMPGLSKSFVYTEVLPPEAPPSYRGKLVKYSYKISIGAQRVNSPTKLLRLPLRVLAIAGLPDYSICEDSEDLSPNNPFLETYNKEYELIPVLQLVENITARRNPNFYNITNTKGKVGRFCLFKQAYRLGEDIVGTFDFTKSTVPCLQLTVTLQCEEHIVGEAKSVTGPEIATTSYSKHHEICLHLTHCLLNLPIPLHATPAFATDLLELTWKLHFEFVTGHPGETSIHLDKQTWQAPDSLNIETMVWDLPIQIYPTVPTPEPNSQMQYYLTL</sequence>
<name>A0A8I6RF58_CIMLE</name>
<dbReference type="InterPro" id="IPR014848">
    <property type="entry name" value="Rgp1"/>
</dbReference>
<dbReference type="Proteomes" id="UP000494040">
    <property type="component" value="Unassembled WGS sequence"/>
</dbReference>
<keyword evidence="3" id="KW-1185">Reference proteome</keyword>
<accession>A0A8I6RF58</accession>
<evidence type="ECO:0000313" key="3">
    <source>
        <dbReference type="Proteomes" id="UP000494040"/>
    </source>
</evidence>